<dbReference type="InterPro" id="IPR050445">
    <property type="entry name" value="Bact_polysacc_biosynth/exp"/>
</dbReference>
<dbReference type="Pfam" id="PF02706">
    <property type="entry name" value="Wzz"/>
    <property type="match status" value="1"/>
</dbReference>
<name>D3PBB9_DEFDS</name>
<evidence type="ECO:0000313" key="10">
    <source>
        <dbReference type="Proteomes" id="UP000001520"/>
    </source>
</evidence>
<evidence type="ECO:0000256" key="1">
    <source>
        <dbReference type="ARBA" id="ARBA00004651"/>
    </source>
</evidence>
<evidence type="ECO:0000256" key="6">
    <source>
        <dbReference type="SAM" id="Coils"/>
    </source>
</evidence>
<feature type="transmembrane region" description="Helical" evidence="7">
    <location>
        <begin position="253"/>
        <end position="273"/>
    </location>
</feature>
<dbReference type="AlphaFoldDB" id="D3PBB9"/>
<dbReference type="OrthoDB" id="5349172at2"/>
<evidence type="ECO:0000256" key="2">
    <source>
        <dbReference type="ARBA" id="ARBA00022475"/>
    </source>
</evidence>
<dbReference type="InterPro" id="IPR003856">
    <property type="entry name" value="LPS_length_determ_N"/>
</dbReference>
<keyword evidence="2" id="KW-1003">Cell membrane</keyword>
<sequence>MEEKNNQQIIPIQYVPIQPYEDDEIDLRDLIKTILRYKYFILIFTTLITLLAFIYVSIKKPIFQIEASLEMGYIKPVINNNNNKIYLLEPKATVELIKNKFDNSKSEDIKYPQVDVSIIKKANDILNVKIMDYSNKSANTYLEKIIKTLNDIEDTKINTYTKNIKEKISLLNKTQRELEQQIAELNKQLKSVKDAAIYQVLLNTINSYQNQIKNIKLNIIDLEYKLSPVNFTKTNILGRIYQKNNPYKPKKNLIIAVAFVTGLFLSIFLIFFIEFVKSFKEEPNSNNLTTS</sequence>
<evidence type="ECO:0000259" key="8">
    <source>
        <dbReference type="Pfam" id="PF02706"/>
    </source>
</evidence>
<feature type="domain" description="Polysaccharide chain length determinant N-terminal" evidence="8">
    <location>
        <begin position="23"/>
        <end position="71"/>
    </location>
</feature>
<dbReference type="RefSeq" id="WP_013007140.1">
    <property type="nucleotide sequence ID" value="NC_013939.1"/>
</dbReference>
<organism evidence="9 10">
    <name type="scientific">Deferribacter desulfuricans (strain DSM 14783 / JCM 11476 / NBRC 101012 / SSM1)</name>
    <dbReference type="NCBI Taxonomy" id="639282"/>
    <lineage>
        <taxon>Bacteria</taxon>
        <taxon>Pseudomonadati</taxon>
        <taxon>Deferribacterota</taxon>
        <taxon>Deferribacteres</taxon>
        <taxon>Deferribacterales</taxon>
        <taxon>Deferribacteraceae</taxon>
        <taxon>Deferribacter</taxon>
    </lineage>
</organism>
<evidence type="ECO:0000256" key="5">
    <source>
        <dbReference type="ARBA" id="ARBA00023136"/>
    </source>
</evidence>
<keyword evidence="5 7" id="KW-0472">Membrane</keyword>
<keyword evidence="4 7" id="KW-1133">Transmembrane helix</keyword>
<reference evidence="9 10" key="1">
    <citation type="journal article" date="2010" name="DNA Res.">
        <title>Bacterial lifestyle in a deep-sea hydrothermal vent chimney revealed by the genome sequence of the thermophilic bacterium Deferribacter desulfuricans SSM1.</title>
        <authorList>
            <person name="Takaki Y."/>
            <person name="Shimamura S."/>
            <person name="Nakagawa S."/>
            <person name="Fukuhara Y."/>
            <person name="Horikawa H."/>
            <person name="Ankai A."/>
            <person name="Harada T."/>
            <person name="Hosoyama A."/>
            <person name="Oguchi A."/>
            <person name="Fukui S."/>
            <person name="Fujita N."/>
            <person name="Takami H."/>
            <person name="Takai K."/>
        </authorList>
    </citation>
    <scope>NUCLEOTIDE SEQUENCE [LARGE SCALE GENOMIC DNA]</scope>
    <source>
        <strain evidence="10">DSM 14783 / JCM 11476 / NBRC 101012 / SSM1</strain>
    </source>
</reference>
<dbReference type="Proteomes" id="UP000001520">
    <property type="component" value="Chromosome"/>
</dbReference>
<protein>
    <recommendedName>
        <fullName evidence="8">Polysaccharide chain length determinant N-terminal domain-containing protein</fullName>
    </recommendedName>
</protein>
<dbReference type="PANTHER" id="PTHR32309">
    <property type="entry name" value="TYROSINE-PROTEIN KINASE"/>
    <property type="match status" value="1"/>
</dbReference>
<dbReference type="EMBL" id="AP011529">
    <property type="protein sequence ID" value="BAI79892.1"/>
    <property type="molecule type" value="Genomic_DNA"/>
</dbReference>
<dbReference type="eggNOG" id="COG3206">
    <property type="taxonomic scope" value="Bacteria"/>
</dbReference>
<feature type="coiled-coil region" evidence="6">
    <location>
        <begin position="161"/>
        <end position="225"/>
    </location>
</feature>
<evidence type="ECO:0000256" key="7">
    <source>
        <dbReference type="SAM" id="Phobius"/>
    </source>
</evidence>
<dbReference type="STRING" id="639282.DEFDS_0398"/>
<keyword evidence="10" id="KW-1185">Reference proteome</keyword>
<keyword evidence="3 7" id="KW-0812">Transmembrane</keyword>
<evidence type="ECO:0000313" key="9">
    <source>
        <dbReference type="EMBL" id="BAI79892.1"/>
    </source>
</evidence>
<evidence type="ECO:0000256" key="3">
    <source>
        <dbReference type="ARBA" id="ARBA00022692"/>
    </source>
</evidence>
<dbReference type="GO" id="GO:0005886">
    <property type="term" value="C:plasma membrane"/>
    <property type="evidence" value="ECO:0007669"/>
    <property type="project" value="UniProtKB-SubCell"/>
</dbReference>
<feature type="transmembrane region" description="Helical" evidence="7">
    <location>
        <begin position="39"/>
        <end position="58"/>
    </location>
</feature>
<dbReference type="PANTHER" id="PTHR32309:SF31">
    <property type="entry name" value="CAPSULAR EXOPOLYSACCHARIDE FAMILY"/>
    <property type="match status" value="1"/>
</dbReference>
<accession>D3PBB9</accession>
<dbReference type="KEGG" id="ddf:DEFDS_0398"/>
<proteinExistence type="predicted"/>
<keyword evidence="6" id="KW-0175">Coiled coil</keyword>
<dbReference type="HOGENOM" id="CLU_063628_0_0_0"/>
<gene>
    <name evidence="9" type="ordered locus">DEFDS_0398</name>
</gene>
<evidence type="ECO:0000256" key="4">
    <source>
        <dbReference type="ARBA" id="ARBA00022989"/>
    </source>
</evidence>
<comment type="subcellular location">
    <subcellularLocation>
        <location evidence="1">Cell membrane</location>
        <topology evidence="1">Multi-pass membrane protein</topology>
    </subcellularLocation>
</comment>